<organism evidence="15 16">
    <name type="scientific">Roseospira visakhapatnamensis</name>
    <dbReference type="NCBI Taxonomy" id="390880"/>
    <lineage>
        <taxon>Bacteria</taxon>
        <taxon>Pseudomonadati</taxon>
        <taxon>Pseudomonadota</taxon>
        <taxon>Alphaproteobacteria</taxon>
        <taxon>Rhodospirillales</taxon>
        <taxon>Rhodospirillaceae</taxon>
        <taxon>Roseospira</taxon>
    </lineage>
</organism>
<keyword evidence="8" id="KW-0808">Transferase</keyword>
<feature type="region of interest" description="Disordered" evidence="12">
    <location>
        <begin position="292"/>
        <end position="315"/>
    </location>
</feature>
<evidence type="ECO:0000256" key="9">
    <source>
        <dbReference type="ARBA" id="ARBA00023098"/>
    </source>
</evidence>
<evidence type="ECO:0000256" key="4">
    <source>
        <dbReference type="ARBA" id="ARBA00020902"/>
    </source>
</evidence>
<dbReference type="SUPFAM" id="SSF53756">
    <property type="entry name" value="UDP-Glycosyltransferase/glycogen phosphorylase"/>
    <property type="match status" value="1"/>
</dbReference>
<dbReference type="InterPro" id="IPR003835">
    <property type="entry name" value="Glyco_trans_19"/>
</dbReference>
<dbReference type="Pfam" id="PF06230">
    <property type="entry name" value="LpxI_C"/>
    <property type="match status" value="1"/>
</dbReference>
<dbReference type="GO" id="GO:0016020">
    <property type="term" value="C:membrane"/>
    <property type="evidence" value="ECO:0007669"/>
    <property type="project" value="GOC"/>
</dbReference>
<comment type="similarity">
    <text evidence="2">Belongs to the LpxB family.</text>
</comment>
<gene>
    <name evidence="15" type="ORF">GGD89_001467</name>
</gene>
<feature type="region of interest" description="Disordered" evidence="12">
    <location>
        <begin position="677"/>
        <end position="708"/>
    </location>
</feature>
<dbReference type="EMBL" id="JACIGK010000009">
    <property type="protein sequence ID" value="MBB4265842.1"/>
    <property type="molecule type" value="Genomic_DNA"/>
</dbReference>
<evidence type="ECO:0000256" key="5">
    <source>
        <dbReference type="ARBA" id="ARBA00022516"/>
    </source>
</evidence>
<evidence type="ECO:0000256" key="1">
    <source>
        <dbReference type="ARBA" id="ARBA00002056"/>
    </source>
</evidence>
<keyword evidence="16" id="KW-1185">Reference proteome</keyword>
<dbReference type="EC" id="2.4.1.182" evidence="3 11"/>
<dbReference type="Proteomes" id="UP000554286">
    <property type="component" value="Unassembled WGS sequence"/>
</dbReference>
<evidence type="ECO:0000256" key="2">
    <source>
        <dbReference type="ARBA" id="ARBA00007868"/>
    </source>
</evidence>
<comment type="function">
    <text evidence="1">Condensation of UDP-2,3-diacylglucosamine and 2,3-diacylglucosamine-1-phosphate to form lipid A disaccharide, a precursor of lipid A, a phosphorylated glycolipid that anchors the lipopolysaccharide to the outer membrane of the cell.</text>
</comment>
<dbReference type="AlphaFoldDB" id="A0A7W6RCI4"/>
<protein>
    <recommendedName>
        <fullName evidence="4 11">Lipid-A-disaccharide synthase</fullName>
        <ecNumber evidence="3 11">2.4.1.182</ecNumber>
    </recommendedName>
</protein>
<dbReference type="GO" id="GO:0005543">
    <property type="term" value="F:phospholipid binding"/>
    <property type="evidence" value="ECO:0007669"/>
    <property type="project" value="TreeGrafter"/>
</dbReference>
<dbReference type="InterPro" id="IPR043167">
    <property type="entry name" value="LpxI_C_sf"/>
</dbReference>
<dbReference type="PANTHER" id="PTHR30372:SF4">
    <property type="entry name" value="LIPID-A-DISACCHARIDE SYNTHASE, MITOCHONDRIAL-RELATED"/>
    <property type="match status" value="1"/>
</dbReference>
<dbReference type="Pfam" id="PF02684">
    <property type="entry name" value="LpxB"/>
    <property type="match status" value="1"/>
</dbReference>
<keyword evidence="7" id="KW-0328">Glycosyltransferase</keyword>
<reference evidence="15 16" key="1">
    <citation type="submission" date="2020-08" db="EMBL/GenBank/DDBJ databases">
        <title>Genome sequencing of Purple Non-Sulfur Bacteria from various extreme environments.</title>
        <authorList>
            <person name="Mayer M."/>
        </authorList>
    </citation>
    <scope>NUCLEOTIDE SEQUENCE [LARGE SCALE GENOMIC DNA]</scope>
    <source>
        <strain evidence="15 16">JA131</strain>
    </source>
</reference>
<evidence type="ECO:0000256" key="7">
    <source>
        <dbReference type="ARBA" id="ARBA00022676"/>
    </source>
</evidence>
<keyword evidence="5" id="KW-0444">Lipid biosynthesis</keyword>
<dbReference type="Pfam" id="PF17930">
    <property type="entry name" value="LpxI_N"/>
    <property type="match status" value="1"/>
</dbReference>
<evidence type="ECO:0000259" key="14">
    <source>
        <dbReference type="Pfam" id="PF17930"/>
    </source>
</evidence>
<evidence type="ECO:0000313" key="15">
    <source>
        <dbReference type="EMBL" id="MBB4265842.1"/>
    </source>
</evidence>
<evidence type="ECO:0000256" key="10">
    <source>
        <dbReference type="ARBA" id="ARBA00048975"/>
    </source>
</evidence>
<dbReference type="GO" id="GO:0009245">
    <property type="term" value="P:lipid A biosynthetic process"/>
    <property type="evidence" value="ECO:0007669"/>
    <property type="project" value="UniProtKB-UniRule"/>
</dbReference>
<comment type="caution">
    <text evidence="15">The sequence shown here is derived from an EMBL/GenBank/DDBJ whole genome shotgun (WGS) entry which is preliminary data.</text>
</comment>
<keyword evidence="9" id="KW-0443">Lipid metabolism</keyword>
<dbReference type="PANTHER" id="PTHR30372">
    <property type="entry name" value="LIPID-A-DISACCHARIDE SYNTHASE"/>
    <property type="match status" value="1"/>
</dbReference>
<evidence type="ECO:0000256" key="6">
    <source>
        <dbReference type="ARBA" id="ARBA00022556"/>
    </source>
</evidence>
<evidence type="ECO:0000256" key="12">
    <source>
        <dbReference type="SAM" id="MobiDB-lite"/>
    </source>
</evidence>
<sequence>MGEDAAEAPGLAPGAPVLLVAGRGDLPERVAARCRAEGRPLHVLVLKDHGDPAPYAAMGLPHGVVRLGQGGTALRYARDHGLRDVVLAGAVRRPSLTSLWPDAYTAAFLARVGMRALGDDGLLRAIIAQIEAEGLRVHPVPAVLAEAVGRAGGLGRETPDDAAWVDIRRGLAVGLALGRADVGQSVVVQQGVVLGVEAIEGTDALLARCGDLRLTGPGGVLVKLCKPGQDDRADLPTLGVATVEAAHRAGLRGIAYQAGAALVLAPEAMAARADALGLFVIGLHGPDLSIAERPASDPAAEEPPASLAAPASPEDPDDAPLVFLIAGEPSGDVLGARLMVALRRRLRGRVRFAGIGGEAMTEQGLDTLVPQRELAIMGFLEVVPRIPALRRRLRDTLQAIETLGPAAVVTIDSWGFTGRVAKALTARGSTVPRVHYVAPMVWAWKENRKHAVAARVHHLMTLWPFEAAYFEPLGLACTHVGHGVIESGADAGDGPGFRRRHGIAEDAPVLVVLPGSRRTEVSRLLPVFRAVVARLAGPRPGLRVVVPTVATVAETVAGAVADWPVPVTVVRGATARADAFAAGDAALAASGTVSLELAMAGVPHVIAYKVNPLSALLLRRMTALRFAGPVNILLDREAVPERLQDACVPERLLAILAPLLDGGPAAEAQRAALAEARARLSGGDGPPPSDRAAAVVAGTMTANGPKGR</sequence>
<evidence type="ECO:0000259" key="13">
    <source>
        <dbReference type="Pfam" id="PF06230"/>
    </source>
</evidence>
<evidence type="ECO:0000256" key="8">
    <source>
        <dbReference type="ARBA" id="ARBA00022679"/>
    </source>
</evidence>
<feature type="compositionally biased region" description="Low complexity" evidence="12">
    <location>
        <begin position="296"/>
        <end position="312"/>
    </location>
</feature>
<feature type="domain" description="LpxI N-terminal" evidence="14">
    <location>
        <begin position="17"/>
        <end position="145"/>
    </location>
</feature>
<dbReference type="InterPro" id="IPR010415">
    <property type="entry name" value="LpxI_C"/>
</dbReference>
<dbReference type="RefSeq" id="WP_343058555.1">
    <property type="nucleotide sequence ID" value="NZ_JACIGK010000009.1"/>
</dbReference>
<dbReference type="Gene3D" id="3.40.140.80">
    <property type="match status" value="1"/>
</dbReference>
<evidence type="ECO:0000313" key="16">
    <source>
        <dbReference type="Proteomes" id="UP000554286"/>
    </source>
</evidence>
<dbReference type="GO" id="GO:0008915">
    <property type="term" value="F:lipid-A-disaccharide synthase activity"/>
    <property type="evidence" value="ECO:0007669"/>
    <property type="project" value="UniProtKB-UniRule"/>
</dbReference>
<evidence type="ECO:0000256" key="3">
    <source>
        <dbReference type="ARBA" id="ARBA00012687"/>
    </source>
</evidence>
<accession>A0A7W6RCI4</accession>
<dbReference type="NCBIfam" id="TIGR00215">
    <property type="entry name" value="lpxB"/>
    <property type="match status" value="1"/>
</dbReference>
<name>A0A7W6RCI4_9PROT</name>
<feature type="domain" description="LpxI C-terminal" evidence="13">
    <location>
        <begin position="151"/>
        <end position="281"/>
    </location>
</feature>
<keyword evidence="6" id="KW-0441">Lipid A biosynthesis</keyword>
<proteinExistence type="inferred from homology"/>
<evidence type="ECO:0000256" key="11">
    <source>
        <dbReference type="NCBIfam" id="TIGR00215"/>
    </source>
</evidence>
<comment type="catalytic activity">
    <reaction evidence="10">
        <text>a lipid X + a UDP-2-N,3-O-bis[(3R)-3-hydroxyacyl]-alpha-D-glucosamine = a lipid A disaccharide + UDP + H(+)</text>
        <dbReference type="Rhea" id="RHEA:67828"/>
        <dbReference type="ChEBI" id="CHEBI:15378"/>
        <dbReference type="ChEBI" id="CHEBI:58223"/>
        <dbReference type="ChEBI" id="CHEBI:137748"/>
        <dbReference type="ChEBI" id="CHEBI:176338"/>
        <dbReference type="ChEBI" id="CHEBI:176343"/>
        <dbReference type="EC" id="2.4.1.182"/>
    </reaction>
</comment>
<dbReference type="InterPro" id="IPR041255">
    <property type="entry name" value="LpxI_N"/>
</dbReference>
<dbReference type="Gene3D" id="3.40.50.20">
    <property type="match status" value="1"/>
</dbReference>